<gene>
    <name evidence="3" type="ORF">PS2015_634</name>
</gene>
<dbReference type="InterPro" id="IPR027417">
    <property type="entry name" value="P-loop_NTPase"/>
</dbReference>
<dbReference type="Gene3D" id="1.10.10.10">
    <property type="entry name" value="Winged helix-like DNA-binding domain superfamily/Winged helix DNA-binding domain"/>
    <property type="match status" value="1"/>
</dbReference>
<dbReference type="AlphaFoldDB" id="A0A0S2KAY6"/>
<proteinExistence type="predicted"/>
<dbReference type="PATRIC" id="fig|1249552.3.peg.639"/>
<dbReference type="PANTHER" id="PTHR43566:SF2">
    <property type="entry name" value="DUF4143 DOMAIN-CONTAINING PROTEIN"/>
    <property type="match status" value="1"/>
</dbReference>
<dbReference type="InterPro" id="IPR025420">
    <property type="entry name" value="DUF4143"/>
</dbReference>
<evidence type="ECO:0000259" key="2">
    <source>
        <dbReference type="Pfam" id="PF13635"/>
    </source>
</evidence>
<keyword evidence="4" id="KW-1185">Reference proteome</keyword>
<dbReference type="Pfam" id="PF13635">
    <property type="entry name" value="DUF4143"/>
    <property type="match status" value="1"/>
</dbReference>
<dbReference type="Pfam" id="PF13173">
    <property type="entry name" value="AAA_14"/>
    <property type="match status" value="1"/>
</dbReference>
<evidence type="ECO:0000259" key="1">
    <source>
        <dbReference type="Pfam" id="PF13173"/>
    </source>
</evidence>
<dbReference type="KEGG" id="pspi:PS2015_634"/>
<evidence type="ECO:0000313" key="3">
    <source>
        <dbReference type="EMBL" id="ALO45317.1"/>
    </source>
</evidence>
<feature type="domain" description="AAA" evidence="1">
    <location>
        <begin position="26"/>
        <end position="142"/>
    </location>
</feature>
<dbReference type="STRING" id="1249552.PS2015_634"/>
<dbReference type="InterPro" id="IPR041682">
    <property type="entry name" value="AAA_14"/>
</dbReference>
<dbReference type="Proteomes" id="UP000065641">
    <property type="component" value="Chromosome"/>
</dbReference>
<dbReference type="PANTHER" id="PTHR43566">
    <property type="entry name" value="CONSERVED PROTEIN"/>
    <property type="match status" value="1"/>
</dbReference>
<organism evidence="3 4">
    <name type="scientific">Pseudohongiella spirulinae</name>
    <dbReference type="NCBI Taxonomy" id="1249552"/>
    <lineage>
        <taxon>Bacteria</taxon>
        <taxon>Pseudomonadati</taxon>
        <taxon>Pseudomonadota</taxon>
        <taxon>Gammaproteobacteria</taxon>
        <taxon>Pseudomonadales</taxon>
        <taxon>Pseudohongiellaceae</taxon>
        <taxon>Pseudohongiella</taxon>
    </lineage>
</organism>
<sequence length="419" mass="46826">MDIKTADQSWLPRQLRSSVMAALADTPVVCLLGPRQCGKSTLAKMCEPERPYISLDEKVYLDLALNDPQGFIDELPDRITIDEVQRAPELALAIKRSVDANRSAGRFLLTGSANLMQLPRLADSLAGRMESLYLHPFTKAEIHRRTGSFLVTMLAGRLPVEIRSPDAPTPSALPKILLTGGYPEAVRRAPERAERWQRNYIQSVIERDVRDIAEVKDASNLKRLLALLADRTAQLLNQSELANSLGHTRATIDRYLTLLERLFLIRRLPAWHSNRTKRLVKSPKLHFVDSGLAATLSELEADQWNVQRARFGHLLESFVLQQLTAMADCMSRPPHFYHYRDKDKIEVDIVIESSGKVWGIEVKAAASVNKTDIKGLLKLAGVAGSAFRGGIILYDGAATFHLDNKSNILAVPISKLWEL</sequence>
<dbReference type="SUPFAM" id="SSF52540">
    <property type="entry name" value="P-loop containing nucleoside triphosphate hydrolases"/>
    <property type="match status" value="1"/>
</dbReference>
<dbReference type="InterPro" id="IPR036390">
    <property type="entry name" value="WH_DNA-bd_sf"/>
</dbReference>
<dbReference type="EMBL" id="CP013189">
    <property type="protein sequence ID" value="ALO45317.1"/>
    <property type="molecule type" value="Genomic_DNA"/>
</dbReference>
<protein>
    <submittedName>
        <fullName evidence="3">AAA family ATPase</fullName>
    </submittedName>
</protein>
<name>A0A0S2KAY6_9GAMM</name>
<dbReference type="SUPFAM" id="SSF46785">
    <property type="entry name" value="Winged helix' DNA-binding domain"/>
    <property type="match status" value="1"/>
</dbReference>
<reference evidence="3 4" key="1">
    <citation type="submission" date="2015-11" db="EMBL/GenBank/DDBJ databases">
        <authorList>
            <person name="Zhang Y."/>
            <person name="Guo Z."/>
        </authorList>
    </citation>
    <scope>NUCLEOTIDE SEQUENCE [LARGE SCALE GENOMIC DNA]</scope>
    <source>
        <strain evidence="3 4">KCTC 32221</strain>
    </source>
</reference>
<dbReference type="InterPro" id="IPR036388">
    <property type="entry name" value="WH-like_DNA-bd_sf"/>
</dbReference>
<feature type="domain" description="DUF4143" evidence="2">
    <location>
        <begin position="206"/>
        <end position="364"/>
    </location>
</feature>
<dbReference type="RefSeq" id="WP_058020864.1">
    <property type="nucleotide sequence ID" value="NZ_CP013189.1"/>
</dbReference>
<accession>A0A0S2KAY6</accession>
<evidence type="ECO:0000313" key="4">
    <source>
        <dbReference type="Proteomes" id="UP000065641"/>
    </source>
</evidence>
<dbReference type="OrthoDB" id="9771844at2"/>